<dbReference type="AlphaFoldDB" id="A0A940X8G6"/>
<dbReference type="EMBL" id="JAGFBV010000005">
    <property type="protein sequence ID" value="MBP4137402.1"/>
    <property type="molecule type" value="Genomic_DNA"/>
</dbReference>
<organism evidence="1 2">
    <name type="scientific">Flavobacterium geliluteum</name>
    <dbReference type="NCBI Taxonomy" id="2816120"/>
    <lineage>
        <taxon>Bacteria</taxon>
        <taxon>Pseudomonadati</taxon>
        <taxon>Bacteroidota</taxon>
        <taxon>Flavobacteriia</taxon>
        <taxon>Flavobacteriales</taxon>
        <taxon>Flavobacteriaceae</taxon>
        <taxon>Flavobacterium</taxon>
    </lineage>
</organism>
<name>A0A940X8G6_9FLAO</name>
<protein>
    <submittedName>
        <fullName evidence="1">Uncharacterized protein</fullName>
    </submittedName>
</protein>
<dbReference type="RefSeq" id="WP_210665437.1">
    <property type="nucleotide sequence ID" value="NZ_JAGFBV010000005.1"/>
</dbReference>
<gene>
    <name evidence="1" type="ORF">J3495_04820</name>
</gene>
<accession>A0A940X8G6</accession>
<dbReference type="Proteomes" id="UP000675047">
    <property type="component" value="Unassembled WGS sequence"/>
</dbReference>
<keyword evidence="2" id="KW-1185">Reference proteome</keyword>
<sequence length="205" mass="24291">MGTFSQTNIKCKNIETVLTELKKHLSIGRELLFDKRKEWFYNLQHDENSSIEKNSTIILTKNQSKDWIEIEFDFGGNLYFYDEILRRISKSLDTEILLGYYQSTSGEARLAKFKNGQLELSFYERYFNFKFHGDDSPPIDRIYVADNFGVLNSSILTLKNTKLGKDSSLIDHDFIYKYYKSEGWTNDLGKDYFDWTYLHIEQKNE</sequence>
<evidence type="ECO:0000313" key="2">
    <source>
        <dbReference type="Proteomes" id="UP000675047"/>
    </source>
</evidence>
<comment type="caution">
    <text evidence="1">The sequence shown here is derived from an EMBL/GenBank/DDBJ whole genome shotgun (WGS) entry which is preliminary data.</text>
</comment>
<evidence type="ECO:0000313" key="1">
    <source>
        <dbReference type="EMBL" id="MBP4137402.1"/>
    </source>
</evidence>
<reference evidence="1 2" key="1">
    <citation type="submission" date="2021-03" db="EMBL/GenBank/DDBJ databases">
        <title>Flavobacterium Flabelliformis Sp. Nov. And Flavobacterium Geliluteum Sp. Nov., Two Novel Multidrug Resistant Psychrophilic Species Isolated From Antarctica.</title>
        <authorList>
            <person name="Kralova S."/>
            <person name="Busse H.J."/>
            <person name="Bezdicek M."/>
            <person name="Nykrynova M."/>
            <person name="Kroupova E."/>
            <person name="Krsek D."/>
            <person name="Sedlacek I."/>
        </authorList>
    </citation>
    <scope>NUCLEOTIDE SEQUENCE [LARGE SCALE GENOMIC DNA]</scope>
    <source>
        <strain evidence="1 2">P7388</strain>
    </source>
</reference>
<proteinExistence type="predicted"/>